<evidence type="ECO:0000313" key="3">
    <source>
        <dbReference type="Proteomes" id="UP001203831"/>
    </source>
</evidence>
<dbReference type="Gene3D" id="3.30.420.10">
    <property type="entry name" value="Ribonuclease H-like superfamily/Ribonuclease H"/>
    <property type="match status" value="1"/>
</dbReference>
<dbReference type="RefSeq" id="WP_250672690.1">
    <property type="nucleotide sequence ID" value="NZ_JAKMAI010000007.1"/>
</dbReference>
<dbReference type="InterPro" id="IPR012337">
    <property type="entry name" value="RNaseH-like_sf"/>
</dbReference>
<dbReference type="InterPro" id="IPR038717">
    <property type="entry name" value="Tc1-like_DDE_dom"/>
</dbReference>
<evidence type="ECO:0000313" key="2">
    <source>
        <dbReference type="EMBL" id="MCM0158344.1"/>
    </source>
</evidence>
<dbReference type="SUPFAM" id="SSF53098">
    <property type="entry name" value="Ribonuclease H-like"/>
    <property type="match status" value="1"/>
</dbReference>
<gene>
    <name evidence="2" type="ORF">L7J86_00935</name>
</gene>
<feature type="domain" description="Tc1-like transposase DDE" evidence="1">
    <location>
        <begin position="17"/>
        <end position="75"/>
    </location>
</feature>
<protein>
    <submittedName>
        <fullName evidence="2">Transposase</fullName>
    </submittedName>
</protein>
<dbReference type="Pfam" id="PF13358">
    <property type="entry name" value="DDE_3"/>
    <property type="match status" value="1"/>
</dbReference>
<proteinExistence type="predicted"/>
<comment type="caution">
    <text evidence="2">The sequence shown here is derived from an EMBL/GenBank/DDBJ whole genome shotgun (WGS) entry which is preliminary data.</text>
</comment>
<sequence>MLPYAEWEMPLRFVFQQDNDPKHTSRLVQEWFQENNVQVLQWPAQSPDLNPIENLWEEVERQIRTMTFPNKQTLIDKINEVWTNMPIVIIQNLISSMPRRCQKVIANNGYPINY</sequence>
<dbReference type="EMBL" id="JAKMAI010000007">
    <property type="protein sequence ID" value="MCM0158344.1"/>
    <property type="molecule type" value="Genomic_DNA"/>
</dbReference>
<dbReference type="InterPro" id="IPR036397">
    <property type="entry name" value="RNaseH_sf"/>
</dbReference>
<name>A0ABT0TWG4_9GAMM</name>
<organism evidence="2 3">
    <name type="scientific">endosymbiont of Metamasius hemipterus</name>
    <dbReference type="NCBI Taxonomy" id="204627"/>
    <lineage>
        <taxon>Bacteria</taxon>
        <taxon>Pseudomonadati</taxon>
        <taxon>Pseudomonadota</taxon>
        <taxon>Gammaproteobacteria</taxon>
        <taxon>Candidatus Nardonella</taxon>
    </lineage>
</organism>
<keyword evidence="3" id="KW-1185">Reference proteome</keyword>
<accession>A0ABT0TWG4</accession>
<reference evidence="2" key="1">
    <citation type="submission" date="2022-01" db="EMBL/GenBank/DDBJ databases">
        <title>Genome assemble of Metamasius hemipterus Nardonella endosymbiont.</title>
        <authorList>
            <person name="Palmieri L."/>
            <person name="Pavarini R."/>
            <person name="Sharma P."/>
        </authorList>
    </citation>
    <scope>NUCLEOTIDE SEQUENCE [LARGE SCALE GENOMIC DNA]</scope>
    <source>
        <strain evidence="2">NARMHE1</strain>
    </source>
</reference>
<dbReference type="Proteomes" id="UP001203831">
    <property type="component" value="Unassembled WGS sequence"/>
</dbReference>
<evidence type="ECO:0000259" key="1">
    <source>
        <dbReference type="Pfam" id="PF13358"/>
    </source>
</evidence>